<feature type="domain" description="Peptidase S24/S26A/S26B/S26C" evidence="1">
    <location>
        <begin position="105"/>
        <end position="227"/>
    </location>
</feature>
<dbReference type="InterPro" id="IPR036286">
    <property type="entry name" value="LexA/Signal_pep-like_sf"/>
</dbReference>
<dbReference type="PANTHER" id="PTHR33516:SF2">
    <property type="entry name" value="LEXA REPRESSOR-RELATED"/>
    <property type="match status" value="1"/>
</dbReference>
<dbReference type="InterPro" id="IPR010982">
    <property type="entry name" value="Lambda_DNA-bd_dom_sf"/>
</dbReference>
<evidence type="ECO:0000259" key="1">
    <source>
        <dbReference type="Pfam" id="PF00717"/>
    </source>
</evidence>
<reference evidence="2 3" key="1">
    <citation type="submission" date="2019-11" db="EMBL/GenBank/DDBJ databases">
        <title>FDA dAtabase for Regulatory Grade micrObial Sequences (FDA-ARGOS): Supporting development and validation of Infectious Disease Dx tests.</title>
        <authorList>
            <person name="Patel R."/>
            <person name="Rucinski S."/>
            <person name="Tallon L."/>
            <person name="Sadzewicz L."/>
            <person name="Vavikolanu K."/>
            <person name="Mehta A."/>
            <person name="Aluvathingal J."/>
            <person name="Nadendla S."/>
            <person name="Nandy P."/>
            <person name="Geyer C."/>
            <person name="Yan Y."/>
            <person name="Sichtig H."/>
        </authorList>
    </citation>
    <scope>NUCLEOTIDE SEQUENCE [LARGE SCALE GENOMIC DNA]</scope>
    <source>
        <strain evidence="2 3">FDAARGOS_557</strain>
    </source>
</reference>
<dbReference type="Gene3D" id="1.10.260.40">
    <property type="entry name" value="lambda repressor-like DNA-binding domains"/>
    <property type="match status" value="1"/>
</dbReference>
<dbReference type="CDD" id="cd06529">
    <property type="entry name" value="S24_LexA-like"/>
    <property type="match status" value="1"/>
</dbReference>
<proteinExistence type="predicted"/>
<name>A0A6N1N2W8_ACILW</name>
<dbReference type="Pfam" id="PF00717">
    <property type="entry name" value="Peptidase_S24"/>
    <property type="match status" value="1"/>
</dbReference>
<dbReference type="InterPro" id="IPR039418">
    <property type="entry name" value="LexA-like"/>
</dbReference>
<gene>
    <name evidence="2" type="ORF">FOB19_12725</name>
</gene>
<dbReference type="Proteomes" id="UP000509126">
    <property type="component" value="Chromosome"/>
</dbReference>
<dbReference type="SUPFAM" id="SSF47413">
    <property type="entry name" value="lambda repressor-like DNA-binding domains"/>
    <property type="match status" value="1"/>
</dbReference>
<dbReference type="GO" id="GO:0003677">
    <property type="term" value="F:DNA binding"/>
    <property type="evidence" value="ECO:0007669"/>
    <property type="project" value="InterPro"/>
</dbReference>
<dbReference type="PANTHER" id="PTHR33516">
    <property type="entry name" value="LEXA REPRESSOR"/>
    <property type="match status" value="1"/>
</dbReference>
<accession>A0A6N1N2W8</accession>
<dbReference type="AlphaFoldDB" id="A0A6N1N2W8"/>
<dbReference type="InterPro" id="IPR050077">
    <property type="entry name" value="LexA_repressor"/>
</dbReference>
<dbReference type="RefSeq" id="WP_016807135.1">
    <property type="nucleotide sequence ID" value="NZ_BBSQ01000029.1"/>
</dbReference>
<dbReference type="InterPro" id="IPR015927">
    <property type="entry name" value="Peptidase_S24_S26A/B/C"/>
</dbReference>
<protein>
    <submittedName>
        <fullName evidence="2">Peptidase S24</fullName>
    </submittedName>
</protein>
<dbReference type="InterPro" id="IPR001387">
    <property type="entry name" value="Cro/C1-type_HTH"/>
</dbReference>
<evidence type="ECO:0000313" key="3">
    <source>
        <dbReference type="Proteomes" id="UP000509126"/>
    </source>
</evidence>
<dbReference type="CDD" id="cd00093">
    <property type="entry name" value="HTH_XRE"/>
    <property type="match status" value="1"/>
</dbReference>
<dbReference type="SUPFAM" id="SSF51306">
    <property type="entry name" value="LexA/Signal peptidase"/>
    <property type="match status" value="1"/>
</dbReference>
<dbReference type="Gene3D" id="2.10.109.10">
    <property type="entry name" value="Umud Fragment, subunit A"/>
    <property type="match status" value="1"/>
</dbReference>
<dbReference type="EMBL" id="CP054803">
    <property type="protein sequence ID" value="QKU22186.1"/>
    <property type="molecule type" value="Genomic_DNA"/>
</dbReference>
<organism evidence="2 3">
    <name type="scientific">Acinetobacter lwoffii</name>
    <dbReference type="NCBI Taxonomy" id="28090"/>
    <lineage>
        <taxon>Bacteria</taxon>
        <taxon>Pseudomonadati</taxon>
        <taxon>Pseudomonadota</taxon>
        <taxon>Gammaproteobacteria</taxon>
        <taxon>Moraxellales</taxon>
        <taxon>Moraxellaceae</taxon>
        <taxon>Acinetobacter</taxon>
    </lineage>
</organism>
<evidence type="ECO:0000313" key="2">
    <source>
        <dbReference type="EMBL" id="QKU22186.1"/>
    </source>
</evidence>
<sequence>MSTLEDRINQAISHFLSKNKLKKLDRAAMAKYCEASVAAVGQWINGKTKSLDSFKNAKAAQFLGVNPHWLAGDPKYGMLDASSDQKLDNNIDLSQKIPMEGFPVPVISWVAAGSFDPIETVLKDVEVDEYLPPIRECGKNGYGLVVVGNSMKPDFKPGDRIYVNPDIQTFDLHTDDLVIIACCGESEATFKKLIIEGSDKYLQPLNPDWPEQIIKLTEDCRLVGKVVGLYRKI</sequence>